<dbReference type="AlphaFoldDB" id="A0A0F9N192"/>
<gene>
    <name evidence="1" type="ORF">LCGC14_1008100</name>
</gene>
<sequence length="444" mass="52311">MEKIILLAIDGLSWNIIEELKAKKQLKNIEEITNNGVSAVLRAEGFLSSPKIFCSIFTGKKVEKHGIRDFYSKEEDLSSKQIWDILHEKGYKIGVYRPLSVWSAKKFDGFCIPSPMLLEKSTYPEELHFIGDLDKMARSEKYSLTFLIKIFWKLFKFQFSIKGLFKIIKRSISLSFKNSLEERMYLLKEIELIIHTNLYYKLLKKYKTHFTVFFDYSFDTLSHIYWRSMDEKSKYFDVLPNAYKIIDIFIGKVKSFAEKNNYHLFICSDHGFEELETKKRRNFRTINVLYLLRELKFYYDVYGIYMTQTVVFRMRPNSSRPLTDFKRAIESIKCEGKQLFNIRPTSKKLIVRINDFFGDNRNFKVELPNGKKLNLDEIIDFNPAHTGDHSENYGVFMIQGSRIKKGKKIEDITPYDITPTILSLFGEPIPPEMDGRVLTEIFDS</sequence>
<dbReference type="InterPro" id="IPR017850">
    <property type="entry name" value="Alkaline_phosphatase_core_sf"/>
</dbReference>
<dbReference type="SUPFAM" id="SSF53649">
    <property type="entry name" value="Alkaline phosphatase-like"/>
    <property type="match status" value="1"/>
</dbReference>
<reference evidence="1" key="1">
    <citation type="journal article" date="2015" name="Nature">
        <title>Complex archaea that bridge the gap between prokaryotes and eukaryotes.</title>
        <authorList>
            <person name="Spang A."/>
            <person name="Saw J.H."/>
            <person name="Jorgensen S.L."/>
            <person name="Zaremba-Niedzwiedzka K."/>
            <person name="Martijn J."/>
            <person name="Lind A.E."/>
            <person name="van Eijk R."/>
            <person name="Schleper C."/>
            <person name="Guy L."/>
            <person name="Ettema T.J."/>
        </authorList>
    </citation>
    <scope>NUCLEOTIDE SEQUENCE</scope>
</reference>
<accession>A0A0F9N192</accession>
<dbReference type="Gene3D" id="3.40.720.10">
    <property type="entry name" value="Alkaline Phosphatase, subunit A"/>
    <property type="match status" value="2"/>
</dbReference>
<comment type="caution">
    <text evidence="1">The sequence shown here is derived from an EMBL/GenBank/DDBJ whole genome shotgun (WGS) entry which is preliminary data.</text>
</comment>
<organism evidence="1">
    <name type="scientific">marine sediment metagenome</name>
    <dbReference type="NCBI Taxonomy" id="412755"/>
    <lineage>
        <taxon>unclassified sequences</taxon>
        <taxon>metagenomes</taxon>
        <taxon>ecological metagenomes</taxon>
    </lineage>
</organism>
<name>A0A0F9N192_9ZZZZ</name>
<dbReference type="InterPro" id="IPR002591">
    <property type="entry name" value="Phosphodiest/P_Trfase"/>
</dbReference>
<dbReference type="EMBL" id="LAZR01003939">
    <property type="protein sequence ID" value="KKN13270.1"/>
    <property type="molecule type" value="Genomic_DNA"/>
</dbReference>
<protein>
    <submittedName>
        <fullName evidence="1">Uncharacterized protein</fullName>
    </submittedName>
</protein>
<proteinExistence type="predicted"/>
<dbReference type="Pfam" id="PF01663">
    <property type="entry name" value="Phosphodiest"/>
    <property type="match status" value="1"/>
</dbReference>
<evidence type="ECO:0000313" key="1">
    <source>
        <dbReference type="EMBL" id="KKN13270.1"/>
    </source>
</evidence>